<dbReference type="EMBL" id="JAGGNH010000001">
    <property type="protein sequence ID" value="KAJ0989371.1"/>
    <property type="molecule type" value="Genomic_DNA"/>
</dbReference>
<gene>
    <name evidence="1" type="ORF">J5N97_007727</name>
</gene>
<keyword evidence="2" id="KW-1185">Reference proteome</keyword>
<accession>A0A9D5HUY5</accession>
<protein>
    <submittedName>
        <fullName evidence="1">Uncharacterized protein</fullName>
    </submittedName>
</protein>
<dbReference type="AlphaFoldDB" id="A0A9D5HUY5"/>
<evidence type="ECO:0000313" key="1">
    <source>
        <dbReference type="EMBL" id="KAJ0989371.1"/>
    </source>
</evidence>
<comment type="caution">
    <text evidence="1">The sequence shown here is derived from an EMBL/GenBank/DDBJ whole genome shotgun (WGS) entry which is preliminary data.</text>
</comment>
<proteinExistence type="predicted"/>
<evidence type="ECO:0000313" key="2">
    <source>
        <dbReference type="Proteomes" id="UP001085076"/>
    </source>
</evidence>
<reference evidence="1" key="2">
    <citation type="journal article" date="2022" name="Hortic Res">
        <title>The genome of Dioscorea zingiberensis sheds light on the biosynthesis, origin and evolution of the medicinally important diosgenin saponins.</title>
        <authorList>
            <person name="Li Y."/>
            <person name="Tan C."/>
            <person name="Li Z."/>
            <person name="Guo J."/>
            <person name="Li S."/>
            <person name="Chen X."/>
            <person name="Wang C."/>
            <person name="Dai X."/>
            <person name="Yang H."/>
            <person name="Song W."/>
            <person name="Hou L."/>
            <person name="Xu J."/>
            <person name="Tong Z."/>
            <person name="Xu A."/>
            <person name="Yuan X."/>
            <person name="Wang W."/>
            <person name="Yang Q."/>
            <person name="Chen L."/>
            <person name="Sun Z."/>
            <person name="Wang K."/>
            <person name="Pan B."/>
            <person name="Chen J."/>
            <person name="Bao Y."/>
            <person name="Liu F."/>
            <person name="Qi X."/>
            <person name="Gang D.R."/>
            <person name="Wen J."/>
            <person name="Li J."/>
        </authorList>
    </citation>
    <scope>NUCLEOTIDE SEQUENCE</scope>
    <source>
        <strain evidence="1">Dzin_1.0</strain>
    </source>
</reference>
<sequence length="102" mass="11740">MKEDGDVRSLVAKWTGISGHLEKYEYGLSLIEILINKEQYDEAEKICSYLQESEPEMQRMDERIVLRREQQQQYKEGGRRGRLVAAAAALTTHHSRGEGKVC</sequence>
<reference evidence="1" key="1">
    <citation type="submission" date="2021-03" db="EMBL/GenBank/DDBJ databases">
        <authorList>
            <person name="Li Z."/>
            <person name="Yang C."/>
        </authorList>
    </citation>
    <scope>NUCLEOTIDE SEQUENCE</scope>
    <source>
        <strain evidence="1">Dzin_1.0</strain>
        <tissue evidence="1">Leaf</tissue>
    </source>
</reference>
<dbReference type="Proteomes" id="UP001085076">
    <property type="component" value="Miscellaneous, Linkage group lg01"/>
</dbReference>
<name>A0A9D5HUY5_9LILI</name>
<organism evidence="1 2">
    <name type="scientific">Dioscorea zingiberensis</name>
    <dbReference type="NCBI Taxonomy" id="325984"/>
    <lineage>
        <taxon>Eukaryota</taxon>
        <taxon>Viridiplantae</taxon>
        <taxon>Streptophyta</taxon>
        <taxon>Embryophyta</taxon>
        <taxon>Tracheophyta</taxon>
        <taxon>Spermatophyta</taxon>
        <taxon>Magnoliopsida</taxon>
        <taxon>Liliopsida</taxon>
        <taxon>Dioscoreales</taxon>
        <taxon>Dioscoreaceae</taxon>
        <taxon>Dioscorea</taxon>
    </lineage>
</organism>